<dbReference type="PROSITE" id="PS51480">
    <property type="entry name" value="DHAL"/>
    <property type="match status" value="1"/>
</dbReference>
<evidence type="ECO:0000313" key="5">
    <source>
        <dbReference type="Proteomes" id="UP000011016"/>
    </source>
</evidence>
<dbReference type="EMBL" id="CAJZ01000103">
    <property type="protein sequence ID" value="CCI83431.1"/>
    <property type="molecule type" value="Genomic_DNA"/>
</dbReference>
<dbReference type="STRING" id="29321.AAV33_02630"/>
<reference evidence="2 5" key="1">
    <citation type="journal article" date="2012" name="J. Bacteriol.">
        <title>Draft Genome Sequence of Turicella otitidis ATCC 51513, Isolated from Middle Ear Fluid from a Child with Otitis Media.</title>
        <authorList>
            <person name="Brinkrolf K."/>
            <person name="Schneider J."/>
            <person name="Knecht M."/>
            <person name="Ruckert C."/>
            <person name="Tauch A."/>
        </authorList>
    </citation>
    <scope>NUCLEOTIDE SEQUENCE [LARGE SCALE GENOMIC DNA]</scope>
    <source>
        <strain evidence="2 5">ATCC 51513</strain>
    </source>
</reference>
<accession>I7JW05</accession>
<dbReference type="InterPro" id="IPR033470">
    <property type="entry name" value="FakA-like_C"/>
</dbReference>
<dbReference type="SMART" id="SM01120">
    <property type="entry name" value="Dak2"/>
    <property type="match status" value="1"/>
</dbReference>
<dbReference type="OrthoDB" id="9760324at2"/>
<dbReference type="InterPro" id="IPR050270">
    <property type="entry name" value="DegV_domain_contain"/>
</dbReference>
<dbReference type="EMBL" id="AHAE01000036">
    <property type="protein sequence ID" value="EJZ82293.1"/>
    <property type="molecule type" value="Genomic_DNA"/>
</dbReference>
<dbReference type="Proteomes" id="UP000006078">
    <property type="component" value="Unassembled WGS sequence"/>
</dbReference>
<evidence type="ECO:0000313" key="3">
    <source>
        <dbReference type="EMBL" id="EJZ82293.1"/>
    </source>
</evidence>
<dbReference type="SUPFAM" id="SSF101473">
    <property type="entry name" value="DhaL-like"/>
    <property type="match status" value="1"/>
</dbReference>
<dbReference type="SMART" id="SM01121">
    <property type="entry name" value="Dak1_2"/>
    <property type="match status" value="1"/>
</dbReference>
<dbReference type="PANTHER" id="PTHR33434:SF4">
    <property type="entry name" value="PHOSPHATASE PROTEIN"/>
    <property type="match status" value="1"/>
</dbReference>
<dbReference type="Proteomes" id="UP000011016">
    <property type="component" value="Unassembled WGS sequence"/>
</dbReference>
<sequence length="509" mass="52679">MTSASLHADRLLSWARRAVAELERRSEEINRLNVFPVPDSDTGSNLAYTMRSALTAAERAAADDPASGVAEIAAALARGAVRGARGNSGVVLSQVLRGLAAQASAGGIDGPAAAGALKRAYELVREAISEPVEGTVLTVLRAAAFAPSEGDDLSAVIDKATAAARRALAATPSQLPALQEAGVVDAGGSGLVVLLETLKAEADGEEGATAPPEEDAGAPRPNVEVMFYATAKKPKVLEGLVSELRGLGDSLQVAAAGPKSATIHIHSRAPGRVVELAYARAQVEDLRLEVLPDDPRVSPGERLILAVAPGGAIKELYEQVGAEVIGPEGDPVAEIDRRLAARRPEELIVLPNGLLSARELASADKAAQARGCRAILLPTVRPVSGIAALSVHDRDQPLAAVAYHMAEAASLMRTAELFRLEQAQMTAAGPGQAGDVCAANDEVFFVGEGIGEAIEHTLGALLRTGGEQVTILSRPEVELDAEGLSERFGVEVIAFEADTIRGLAEIGVE</sequence>
<evidence type="ECO:0000313" key="2">
    <source>
        <dbReference type="EMBL" id="CCI83431.1"/>
    </source>
</evidence>
<dbReference type="eggNOG" id="COG1461">
    <property type="taxonomic scope" value="Bacteria"/>
</dbReference>
<dbReference type="InterPro" id="IPR048394">
    <property type="entry name" value="FakA-like_M"/>
</dbReference>
<dbReference type="Pfam" id="PF02734">
    <property type="entry name" value="Dak2"/>
    <property type="match status" value="1"/>
</dbReference>
<comment type="caution">
    <text evidence="2">The sequence shown here is derived from an EMBL/GenBank/DDBJ whole genome shotgun (WGS) entry which is preliminary data.</text>
</comment>
<dbReference type="AlphaFoldDB" id="I7JW05"/>
<dbReference type="HOGENOM" id="CLU_017496_0_1_11"/>
<dbReference type="InterPro" id="IPR036117">
    <property type="entry name" value="DhaL_dom_sf"/>
</dbReference>
<organism evidence="2 5">
    <name type="scientific">Corynebacterium otitidis ATCC 51513</name>
    <dbReference type="NCBI Taxonomy" id="883169"/>
    <lineage>
        <taxon>Bacteria</taxon>
        <taxon>Bacillati</taxon>
        <taxon>Actinomycetota</taxon>
        <taxon>Actinomycetes</taxon>
        <taxon>Mycobacteriales</taxon>
        <taxon>Corynebacteriaceae</taxon>
        <taxon>Corynebacterium</taxon>
    </lineage>
</organism>
<dbReference type="Pfam" id="PF13684">
    <property type="entry name" value="FakA-like_C"/>
    <property type="match status" value="1"/>
</dbReference>
<dbReference type="GO" id="GO:0006071">
    <property type="term" value="P:glycerol metabolic process"/>
    <property type="evidence" value="ECO:0007669"/>
    <property type="project" value="InterPro"/>
</dbReference>
<evidence type="ECO:0000259" key="1">
    <source>
        <dbReference type="PROSITE" id="PS51480"/>
    </source>
</evidence>
<gene>
    <name evidence="2" type="ORF">BN46_0698</name>
    <name evidence="3" type="ORF">HMPREF9719_00814</name>
</gene>
<dbReference type="RefSeq" id="WP_004600704.1">
    <property type="nucleotide sequence ID" value="NZ_HF541866.1"/>
</dbReference>
<dbReference type="PATRIC" id="fig|883169.3.peg.782"/>
<feature type="domain" description="DhaL" evidence="1">
    <location>
        <begin position="9"/>
        <end position="200"/>
    </location>
</feature>
<dbReference type="GO" id="GO:0004371">
    <property type="term" value="F:glycerone kinase activity"/>
    <property type="evidence" value="ECO:0007669"/>
    <property type="project" value="InterPro"/>
</dbReference>
<dbReference type="PANTHER" id="PTHR33434">
    <property type="entry name" value="DEGV DOMAIN-CONTAINING PROTEIN DR_1986-RELATED"/>
    <property type="match status" value="1"/>
</dbReference>
<name>I7JW05_9CORY</name>
<evidence type="ECO:0000313" key="4">
    <source>
        <dbReference type="Proteomes" id="UP000006078"/>
    </source>
</evidence>
<keyword evidence="4" id="KW-1185">Reference proteome</keyword>
<protein>
    <submittedName>
        <fullName evidence="3">DAK2 domain fusion protein YloV</fullName>
    </submittedName>
</protein>
<reference evidence="3 4" key="2">
    <citation type="submission" date="2012-08" db="EMBL/GenBank/DDBJ databases">
        <title>The Genome Sequence of Turicella otitidis ATCC 51513.</title>
        <authorList>
            <consortium name="The Broad Institute Genome Sequencing Platform"/>
            <person name="Earl A."/>
            <person name="Ward D."/>
            <person name="Feldgarden M."/>
            <person name="Gevers D."/>
            <person name="Huys G."/>
            <person name="Walker B."/>
            <person name="Young S.K."/>
            <person name="Zeng Q."/>
            <person name="Gargeya S."/>
            <person name="Fitzgerald M."/>
            <person name="Haas B."/>
            <person name="Abouelleil A."/>
            <person name="Alvarado L."/>
            <person name="Arachchi H.M."/>
            <person name="Berlin A.M."/>
            <person name="Chapman S.B."/>
            <person name="Goldberg J."/>
            <person name="Griggs A."/>
            <person name="Gujja S."/>
            <person name="Hansen M."/>
            <person name="Howarth C."/>
            <person name="Imamovic A."/>
            <person name="Larimer J."/>
            <person name="McCowen C."/>
            <person name="Montmayeur A."/>
            <person name="Murphy C."/>
            <person name="Neiman D."/>
            <person name="Pearson M."/>
            <person name="Priest M."/>
            <person name="Roberts A."/>
            <person name="Saif S."/>
            <person name="Shea T."/>
            <person name="Sisk P."/>
            <person name="Sykes S."/>
            <person name="Wortman J."/>
            <person name="Nusbaum C."/>
            <person name="Birren B."/>
        </authorList>
    </citation>
    <scope>NUCLEOTIDE SEQUENCE [LARGE SCALE GENOMIC DNA]</scope>
    <source>
        <strain evidence="3 4">ATCC 51513</strain>
    </source>
</reference>
<dbReference type="InterPro" id="IPR004007">
    <property type="entry name" value="DhaL_dom"/>
</dbReference>
<dbReference type="Pfam" id="PF21645">
    <property type="entry name" value="FakA-like_M"/>
    <property type="match status" value="1"/>
</dbReference>
<proteinExistence type="predicted"/>
<dbReference type="Gene3D" id="1.25.40.340">
    <property type="match status" value="1"/>
</dbReference>